<evidence type="ECO:0000313" key="2">
    <source>
        <dbReference type="EMBL" id="AGY35491.1"/>
    </source>
</evidence>
<dbReference type="EMBL" id="KF577591">
    <property type="protein sequence ID" value="AGY35491.1"/>
    <property type="molecule type" value="Genomic_DNA"/>
</dbReference>
<proteinExistence type="predicted"/>
<feature type="region of interest" description="Disordered" evidence="1">
    <location>
        <begin position="1"/>
        <end position="33"/>
    </location>
</feature>
<reference evidence="2" key="1">
    <citation type="journal article" date="2013" name="Genome Announc.">
        <title>First complete sequence of a giant linear plasmid from a micrococcus strain isolated from an extremely high-altitude lake.</title>
        <authorList>
            <person name="Dib J.R."/>
            <person name="Schuldes J."/>
            <person name="Thurmer A."/>
            <person name="Farias M.E."/>
            <person name="Daniel R."/>
            <person name="Meinhardt F."/>
        </authorList>
    </citation>
    <scope>NUCLEOTIDE SEQUENCE</scope>
    <source>
        <strain evidence="2">V7</strain>
        <plasmid evidence="2">pLMV7</plasmid>
    </source>
</reference>
<gene>
    <name evidence="2" type="ORF">LMV7_p00700</name>
</gene>
<feature type="region of interest" description="Disordered" evidence="1">
    <location>
        <begin position="572"/>
        <end position="595"/>
    </location>
</feature>
<keyword evidence="2" id="KW-0614">Plasmid</keyword>
<dbReference type="AlphaFoldDB" id="U5NWB7"/>
<organism evidence="2">
    <name type="scientific">Micrococcus sp. V7</name>
    <dbReference type="NCBI Taxonomy" id="404582"/>
    <lineage>
        <taxon>Bacteria</taxon>
        <taxon>Bacillati</taxon>
        <taxon>Actinomycetota</taxon>
        <taxon>Actinomycetes</taxon>
        <taxon>Micrococcales</taxon>
        <taxon>Micrococcaceae</taxon>
        <taxon>Micrococcus</taxon>
    </lineage>
</organism>
<evidence type="ECO:0000256" key="1">
    <source>
        <dbReference type="SAM" id="MobiDB-lite"/>
    </source>
</evidence>
<name>U5NWB7_9MICC</name>
<feature type="region of interest" description="Disordered" evidence="1">
    <location>
        <begin position="58"/>
        <end position="77"/>
    </location>
</feature>
<protein>
    <submittedName>
        <fullName evidence="2">Uncharacterized protein</fullName>
    </submittedName>
</protein>
<geneLocation type="plasmid" evidence="2">
    <name>pLMV7</name>
</geneLocation>
<accession>U5NWB7</accession>
<sequence length="595" mass="65797">MHLTDQEAPMPYQNRTTGNRGRGSAPRRESARFRPTPFRHVGRIPTLWADYTTGQGVLGNGQRVQPKIGPRRKNPNLQDMLDTAADVGAERIMFTGKVPAADQGQRHWLLVQTPGWSSHGHWLGTPITGRFERTATGQKVEVRTASEWFGSTPLNPDQARTAWDALETVVGAFFPDAKLMKTPARTGANLWALSLPANVDPMPVTSDIAEELHRTSGQHHIEHLVAGPSLDTHEDCVALVDPEQTPKIPGFGYVDGRFMYAALCRELGIGPAIRLNKADTWDMLQRDPYARARIYVQFRVPETWNHIGIFGCQHADVRHGWYYPNRPGAIGETWADAAEIQIARAHGWMVDPQEAVVFTTRVPGLHDKTKTVTARPLDTWASRLIKAREAVDADMEMPQIIKTAVSGAMRAMLIQTIGNFASRGRRQTFVSYDPKDVDPNASDVRRQGKAFVWTTTPVVDPATQKFYRPELAMQVWARGRARLLSGPMANGLKGGALHVPAHTLLGVRGDAIYTTELPQWSLPVERGGGDDGKIGRMRLQGWLDGPIKTPLTEADRNTLRQKAAARGVDGAFSDHEFTTPGDNSSYEIDMEGAEA</sequence>